<keyword evidence="1" id="KW-1133">Transmembrane helix</keyword>
<protein>
    <submittedName>
        <fullName evidence="2">Uncharacterized protein</fullName>
    </submittedName>
</protein>
<sequence>MTKIKISPLVLYFMMLITTSIWSYCIVISNFENGIYTATQDSIAIPIIAITLALVTLFIFSLFQLPLFKRLKYFKKTSIISTTPAVLASALSFALLFECTYYWLTPNHLTISILYLITLLVYLSHQIKFYKNFISRTK</sequence>
<keyword evidence="1" id="KW-0812">Transmembrane</keyword>
<evidence type="ECO:0000313" key="3">
    <source>
        <dbReference type="Proteomes" id="UP000285636"/>
    </source>
</evidence>
<comment type="caution">
    <text evidence="2">The sequence shown here is derived from an EMBL/GenBank/DDBJ whole genome shotgun (WGS) entry which is preliminary data.</text>
</comment>
<organism evidence="2 3">
    <name type="scientific">Pseudomonas brassicacearum</name>
    <dbReference type="NCBI Taxonomy" id="930166"/>
    <lineage>
        <taxon>Bacteria</taxon>
        <taxon>Pseudomonadati</taxon>
        <taxon>Pseudomonadota</taxon>
        <taxon>Gammaproteobacteria</taxon>
        <taxon>Pseudomonadales</taxon>
        <taxon>Pseudomonadaceae</taxon>
        <taxon>Pseudomonas</taxon>
    </lineage>
</organism>
<reference evidence="2 3" key="1">
    <citation type="submission" date="2016-10" db="EMBL/GenBank/DDBJ databases">
        <title>Comparative genome analysis of multiple Pseudomonas spp. focuses on biocontrol and plant growth promoting traits.</title>
        <authorList>
            <person name="Tao X.-Y."/>
            <person name="Taylor C.G."/>
        </authorList>
    </citation>
    <scope>NUCLEOTIDE SEQUENCE [LARGE SCALE GENOMIC DNA]</scope>
    <source>
        <strain evidence="2 3">38D7</strain>
    </source>
</reference>
<feature type="transmembrane region" description="Helical" evidence="1">
    <location>
        <begin position="110"/>
        <end position="130"/>
    </location>
</feature>
<feature type="transmembrane region" description="Helical" evidence="1">
    <location>
        <begin position="84"/>
        <end position="104"/>
    </location>
</feature>
<proteinExistence type="predicted"/>
<gene>
    <name evidence="2" type="ORF">BK660_23725</name>
</gene>
<dbReference type="Proteomes" id="UP000285636">
    <property type="component" value="Unassembled WGS sequence"/>
</dbReference>
<evidence type="ECO:0000256" key="1">
    <source>
        <dbReference type="SAM" id="Phobius"/>
    </source>
</evidence>
<accession>A0A423HWU2</accession>
<dbReference type="EMBL" id="MOBK01000010">
    <property type="protein sequence ID" value="RON17663.1"/>
    <property type="molecule type" value="Genomic_DNA"/>
</dbReference>
<name>A0A423HWU2_9PSED</name>
<feature type="transmembrane region" description="Helical" evidence="1">
    <location>
        <begin position="9"/>
        <end position="31"/>
    </location>
</feature>
<feature type="transmembrane region" description="Helical" evidence="1">
    <location>
        <begin position="43"/>
        <end position="63"/>
    </location>
</feature>
<dbReference type="AlphaFoldDB" id="A0A423HWU2"/>
<keyword evidence="1" id="KW-0472">Membrane</keyword>
<evidence type="ECO:0000313" key="2">
    <source>
        <dbReference type="EMBL" id="RON17663.1"/>
    </source>
</evidence>